<evidence type="ECO:0000313" key="2">
    <source>
        <dbReference type="EMBL" id="CCB92123.1"/>
    </source>
</evidence>
<dbReference type="InterPro" id="IPR000652">
    <property type="entry name" value="Triosephosphate_isomerase"/>
</dbReference>
<protein>
    <submittedName>
        <fullName evidence="2">Uncharacterized protein</fullName>
    </submittedName>
</protein>
<dbReference type="InterPro" id="IPR035990">
    <property type="entry name" value="TIM_sf"/>
</dbReference>
<dbReference type="GO" id="GO:0004807">
    <property type="term" value="F:triose-phosphate isomerase activity"/>
    <property type="evidence" value="ECO:0007669"/>
    <property type="project" value="InterPro"/>
</dbReference>
<dbReference type="PROSITE" id="PS51440">
    <property type="entry name" value="TIM_2"/>
    <property type="match status" value="1"/>
</dbReference>
<dbReference type="Gene3D" id="3.20.20.70">
    <property type="entry name" value="Aldolase class I"/>
    <property type="match status" value="2"/>
</dbReference>
<sequence>MDKSFICLISCKPYDDLKEVIKKVEGLKNKERNRLQIDPYLALMDLDQISIEERGNFPEITFGSSAQPYNGSSHFEKAVEGQILKEKHAQFVFVGEQAGGSNAEVIRDKVKMSILAGLPVILELREYEDHECLRERLQCYLSDLSDEQRESVTFVCQPQLGFPKRLELSEIRDALSRCRLALEDVCGAALAKQIKILYSIPKFTPELLEKCMIDRIDGVCISPGILSLKRKVPEERLPMEILTVKPKEVVQKNEKEVIEKKETTIDVSRFLTKSVQKEECLIFCHSYDDVDRTIKGLKKLAEAAGRSGQTEWLFALPFSLTSEISSFPQVSCGAWNLSFAKTGAFTQEVHFSMLRERGASFVILGDRMSRRHLDVSDREINVWLLKALERGLSVVVGLTDQGDLYEQIQGVLEGIEPKHLEKVRILLYAGSLGWNLEDEAEKIAERAKNLRNVLSSLYDDVSRTIKILIEISHFSDDPFAYLSHSSIDGISLSASAIKSDLVSKWNKKVFLEKEAEPVEEPFSEEEEVEAPVPILKEEVLMTEEKVEKEPIEEPLEPAELEVNENMERESKEIIESGGGVSTVAEGLELVKLTVDECAERLAEKNFQETYVPKDGDLESPEIKLARLKVEYKRMFDDFRSRSSEGWEVLFKELKEKQHPERESIIKTLHLPLEKILEFTEANQFENGEGKPWFEAIGLSEEQMNVLYEIAKGLFEKKRYTEAAVAFFTLVSLNAKEYGMWFGYGMAKKMEKEQLDIALDAFSIANSLKPNRPEPYIHAAECYLEQGDLSEAKRCLAHGEKLMSGSKEHADLNKWVKYLKKEVEHDGR</sequence>
<gene>
    <name evidence="2" type="ORF">WCH_AW06540</name>
</gene>
<dbReference type="EMBL" id="FR872661">
    <property type="protein sequence ID" value="CCB92123.1"/>
    <property type="molecule type" value="Genomic_DNA"/>
</dbReference>
<dbReference type="InterPro" id="IPR013785">
    <property type="entry name" value="Aldolase_TIM"/>
</dbReference>
<name>F8LF55_9BACT</name>
<dbReference type="Pfam" id="PF00121">
    <property type="entry name" value="TIM"/>
    <property type="match status" value="1"/>
</dbReference>
<reference evidence="2" key="1">
    <citation type="submission" date="2011-05" db="EMBL/GenBank/DDBJ databases">
        <title>Unity in variety -- the pan-genome of the Chlamydiae.</title>
        <authorList>
            <person name="Collingro A."/>
            <person name="Tischler P."/>
            <person name="Weinmaier T."/>
            <person name="Penz T."/>
            <person name="Heinz E."/>
            <person name="Brunham R.C."/>
            <person name="Read T.D."/>
            <person name="Bavoil P.M."/>
            <person name="Sachse K."/>
            <person name="Kahane S."/>
            <person name="Friedman M.G."/>
            <person name="Rattei T."/>
            <person name="Myers G.S.A."/>
            <person name="Horn M."/>
        </authorList>
    </citation>
    <scope>NUCLEOTIDE SEQUENCE</scope>
    <source>
        <strain evidence="2">2032/99</strain>
    </source>
</reference>
<dbReference type="SUPFAM" id="SSF48452">
    <property type="entry name" value="TPR-like"/>
    <property type="match status" value="1"/>
</dbReference>
<dbReference type="SUPFAM" id="SSF51351">
    <property type="entry name" value="Triosephosphate isomerase (TIM)"/>
    <property type="match status" value="1"/>
</dbReference>
<organism evidence="2">
    <name type="scientific">Waddlia chondrophila 2032/99</name>
    <dbReference type="NCBI Taxonomy" id="765953"/>
    <lineage>
        <taxon>Bacteria</taxon>
        <taxon>Pseudomonadati</taxon>
        <taxon>Chlamydiota</taxon>
        <taxon>Chlamydiia</taxon>
        <taxon>Parachlamydiales</taxon>
        <taxon>Waddliaceae</taxon>
        <taxon>Waddlia</taxon>
    </lineage>
</organism>
<dbReference type="InterPro" id="IPR011990">
    <property type="entry name" value="TPR-like_helical_dom_sf"/>
</dbReference>
<dbReference type="AlphaFoldDB" id="F8LF55"/>
<proteinExistence type="predicted"/>
<accession>F8LF55</accession>
<keyword evidence="1" id="KW-0413">Isomerase</keyword>
<dbReference type="Gene3D" id="1.25.40.10">
    <property type="entry name" value="Tetratricopeptide repeat domain"/>
    <property type="match status" value="1"/>
</dbReference>
<evidence type="ECO:0000256" key="1">
    <source>
        <dbReference type="ARBA" id="ARBA00023235"/>
    </source>
</evidence>